<dbReference type="PRINTS" id="PR00073">
    <property type="entry name" value="COPRGNOXDASE"/>
</dbReference>
<gene>
    <name evidence="8" type="ORF">STEHIDRAFT_106206</name>
</gene>
<comment type="pathway">
    <text evidence="1">Porphyrin-containing compound metabolism; protoporphyrin-IX biosynthesis; protoporphyrinogen-IX from coproporphyrinogen-III (O2 route): step 1/1.</text>
</comment>
<dbReference type="GO" id="GO:0004109">
    <property type="term" value="F:coproporphyrinogen oxidase activity"/>
    <property type="evidence" value="ECO:0007669"/>
    <property type="project" value="UniProtKB-EC"/>
</dbReference>
<evidence type="ECO:0000256" key="2">
    <source>
        <dbReference type="ARBA" id="ARBA00010644"/>
    </source>
</evidence>
<feature type="region of interest" description="Disordered" evidence="7">
    <location>
        <begin position="154"/>
        <end position="174"/>
    </location>
</feature>
<dbReference type="InterPro" id="IPR036406">
    <property type="entry name" value="Coprogen_oxidase_aer_sf"/>
</dbReference>
<dbReference type="eggNOG" id="KOG1518">
    <property type="taxonomic scope" value="Eukaryota"/>
</dbReference>
<proteinExistence type="inferred from homology"/>
<dbReference type="RefSeq" id="XP_007311420.1">
    <property type="nucleotide sequence ID" value="XM_007311358.1"/>
</dbReference>
<evidence type="ECO:0000256" key="4">
    <source>
        <dbReference type="ARBA" id="ARBA00012869"/>
    </source>
</evidence>
<evidence type="ECO:0000256" key="1">
    <source>
        <dbReference type="ARBA" id="ARBA00005168"/>
    </source>
</evidence>
<sequence length="400" mass="44534">MSTSSSHPSDEPPIRDQVQSYIYDLQERIVTALEAIPSPSSSALPLKFNKREWTREEGGGGIAYTTSPTPASYSTETSAVGWMEKGAVNVSMIHGMLSPPAIKQMSTEHAALRDEELSKAPLPFFAGGISIILHPRNPHVPSVHANYRYMEITSPSSSSSTTATSSDPKSPPPQQQPLTWWFGFITDLTPTYAHTPHFTHFHKTLKSTLDAHSPILYPAFKKSCDDYFWIEHRKEHRGVGGVRVDNFGEGPHAYFPDEGKEGSEWKRPRTKEGLFKMLKDVGDAFLPSYIPILTDLALSPSPTLGLSTLATPWTPQQKRWQLIRRGRSIEFTLVYERGTKFGLAAKGVNVENVLASMPEAAGWEYCSELGNDWEGEDEEKISEEGKMVRILKGKPMAWAE</sequence>
<keyword evidence="5" id="KW-0560">Oxidoreductase</keyword>
<keyword evidence="9" id="KW-1185">Reference proteome</keyword>
<evidence type="ECO:0000256" key="7">
    <source>
        <dbReference type="SAM" id="MobiDB-lite"/>
    </source>
</evidence>
<protein>
    <recommendedName>
        <fullName evidence="4">coproporphyrinogen oxidase</fullName>
        <ecNumber evidence="4">1.3.3.3</ecNumber>
    </recommendedName>
</protein>
<name>R7RX72_STEHR</name>
<dbReference type="Proteomes" id="UP000053927">
    <property type="component" value="Unassembled WGS sequence"/>
</dbReference>
<dbReference type="UniPathway" id="UPA00251">
    <property type="reaction ID" value="UER00322"/>
</dbReference>
<dbReference type="GO" id="GO:0006782">
    <property type="term" value="P:protoporphyrinogen IX biosynthetic process"/>
    <property type="evidence" value="ECO:0007669"/>
    <property type="project" value="UniProtKB-UniPathway"/>
</dbReference>
<feature type="compositionally biased region" description="Low complexity" evidence="7">
    <location>
        <begin position="154"/>
        <end position="168"/>
    </location>
</feature>
<dbReference type="GeneID" id="18794794"/>
<comment type="similarity">
    <text evidence="2">Belongs to the aerobic coproporphyrinogen-III oxidase family.</text>
</comment>
<evidence type="ECO:0000313" key="8">
    <source>
        <dbReference type="EMBL" id="EIM79460.1"/>
    </source>
</evidence>
<evidence type="ECO:0000256" key="6">
    <source>
        <dbReference type="ARBA" id="ARBA00023244"/>
    </source>
</evidence>
<evidence type="ECO:0000313" key="9">
    <source>
        <dbReference type="Proteomes" id="UP000053927"/>
    </source>
</evidence>
<dbReference type="OrthoDB" id="15318at2759"/>
<dbReference type="EMBL" id="JH687404">
    <property type="protein sequence ID" value="EIM79460.1"/>
    <property type="molecule type" value="Genomic_DNA"/>
</dbReference>
<dbReference type="SUPFAM" id="SSF102886">
    <property type="entry name" value="Coproporphyrinogen III oxidase"/>
    <property type="match status" value="1"/>
</dbReference>
<evidence type="ECO:0000256" key="5">
    <source>
        <dbReference type="ARBA" id="ARBA00023002"/>
    </source>
</evidence>
<dbReference type="AlphaFoldDB" id="R7RX72"/>
<dbReference type="GO" id="GO:0005737">
    <property type="term" value="C:cytoplasm"/>
    <property type="evidence" value="ECO:0007669"/>
    <property type="project" value="TreeGrafter"/>
</dbReference>
<dbReference type="Gene3D" id="3.40.1500.10">
    <property type="entry name" value="Coproporphyrinogen III oxidase, aerobic"/>
    <property type="match status" value="1"/>
</dbReference>
<keyword evidence="6" id="KW-0627">Porphyrin biosynthesis</keyword>
<accession>R7RX72</accession>
<dbReference type="PANTHER" id="PTHR10755:SF0">
    <property type="entry name" value="OXYGEN-DEPENDENT COPROPORPHYRINOGEN-III OXIDASE, MITOCHONDRIAL"/>
    <property type="match status" value="1"/>
</dbReference>
<organism evidence="8 9">
    <name type="scientific">Stereum hirsutum (strain FP-91666)</name>
    <name type="common">White-rot fungus</name>
    <dbReference type="NCBI Taxonomy" id="721885"/>
    <lineage>
        <taxon>Eukaryota</taxon>
        <taxon>Fungi</taxon>
        <taxon>Dikarya</taxon>
        <taxon>Basidiomycota</taxon>
        <taxon>Agaricomycotina</taxon>
        <taxon>Agaricomycetes</taxon>
        <taxon>Russulales</taxon>
        <taxon>Stereaceae</taxon>
        <taxon>Stereum</taxon>
    </lineage>
</organism>
<dbReference type="InterPro" id="IPR001260">
    <property type="entry name" value="Coprogen_oxidase_aer"/>
</dbReference>
<dbReference type="EC" id="1.3.3.3" evidence="4"/>
<evidence type="ECO:0000256" key="3">
    <source>
        <dbReference type="ARBA" id="ARBA00011738"/>
    </source>
</evidence>
<dbReference type="PANTHER" id="PTHR10755">
    <property type="entry name" value="COPROPORPHYRINOGEN III OXIDASE, MITOCHONDRIAL"/>
    <property type="match status" value="1"/>
</dbReference>
<reference evidence="9" key="1">
    <citation type="journal article" date="2012" name="Science">
        <title>The Paleozoic origin of enzymatic lignin decomposition reconstructed from 31 fungal genomes.</title>
        <authorList>
            <person name="Floudas D."/>
            <person name="Binder M."/>
            <person name="Riley R."/>
            <person name="Barry K."/>
            <person name="Blanchette R.A."/>
            <person name="Henrissat B."/>
            <person name="Martinez A.T."/>
            <person name="Otillar R."/>
            <person name="Spatafora J.W."/>
            <person name="Yadav J.S."/>
            <person name="Aerts A."/>
            <person name="Benoit I."/>
            <person name="Boyd A."/>
            <person name="Carlson A."/>
            <person name="Copeland A."/>
            <person name="Coutinho P.M."/>
            <person name="de Vries R.P."/>
            <person name="Ferreira P."/>
            <person name="Findley K."/>
            <person name="Foster B."/>
            <person name="Gaskell J."/>
            <person name="Glotzer D."/>
            <person name="Gorecki P."/>
            <person name="Heitman J."/>
            <person name="Hesse C."/>
            <person name="Hori C."/>
            <person name="Igarashi K."/>
            <person name="Jurgens J.A."/>
            <person name="Kallen N."/>
            <person name="Kersten P."/>
            <person name="Kohler A."/>
            <person name="Kuees U."/>
            <person name="Kumar T.K.A."/>
            <person name="Kuo A."/>
            <person name="LaButti K."/>
            <person name="Larrondo L.F."/>
            <person name="Lindquist E."/>
            <person name="Ling A."/>
            <person name="Lombard V."/>
            <person name="Lucas S."/>
            <person name="Lundell T."/>
            <person name="Martin R."/>
            <person name="McLaughlin D.J."/>
            <person name="Morgenstern I."/>
            <person name="Morin E."/>
            <person name="Murat C."/>
            <person name="Nagy L.G."/>
            <person name="Nolan M."/>
            <person name="Ohm R.A."/>
            <person name="Patyshakuliyeva A."/>
            <person name="Rokas A."/>
            <person name="Ruiz-Duenas F.J."/>
            <person name="Sabat G."/>
            <person name="Salamov A."/>
            <person name="Samejima M."/>
            <person name="Schmutz J."/>
            <person name="Slot J.C."/>
            <person name="St John F."/>
            <person name="Stenlid J."/>
            <person name="Sun H."/>
            <person name="Sun S."/>
            <person name="Syed K."/>
            <person name="Tsang A."/>
            <person name="Wiebenga A."/>
            <person name="Young D."/>
            <person name="Pisabarro A."/>
            <person name="Eastwood D.C."/>
            <person name="Martin F."/>
            <person name="Cullen D."/>
            <person name="Grigoriev I.V."/>
            <person name="Hibbett D.S."/>
        </authorList>
    </citation>
    <scope>NUCLEOTIDE SEQUENCE [LARGE SCALE GENOMIC DNA]</scope>
    <source>
        <strain evidence="9">FP-91666</strain>
    </source>
</reference>
<comment type="subunit">
    <text evidence="3">Homodimer.</text>
</comment>
<dbReference type="KEGG" id="shs:STEHIDRAFT_106206"/>
<dbReference type="Pfam" id="PF01218">
    <property type="entry name" value="Coprogen_oxidas"/>
    <property type="match status" value="1"/>
</dbReference>